<proteinExistence type="predicted"/>
<dbReference type="OrthoDB" id="10445985at2759"/>
<evidence type="ECO:0000313" key="1">
    <source>
        <dbReference type="EMBL" id="GFY51292.1"/>
    </source>
</evidence>
<comment type="caution">
    <text evidence="1">The sequence shown here is derived from an EMBL/GenBank/DDBJ whole genome shotgun (WGS) entry which is preliminary data.</text>
</comment>
<gene>
    <name evidence="1" type="primary">NCL1_33267</name>
    <name evidence="1" type="ORF">TNIN_233381</name>
</gene>
<dbReference type="Proteomes" id="UP000886998">
    <property type="component" value="Unassembled WGS sequence"/>
</dbReference>
<accession>A0A8X6XCL8</accession>
<dbReference type="AlphaFoldDB" id="A0A8X6XCL8"/>
<keyword evidence="2" id="KW-1185">Reference proteome</keyword>
<protein>
    <submittedName>
        <fullName evidence="1">Nuclear pore membrane glycoprotein</fullName>
    </submittedName>
</protein>
<organism evidence="1 2">
    <name type="scientific">Trichonephila inaurata madagascariensis</name>
    <dbReference type="NCBI Taxonomy" id="2747483"/>
    <lineage>
        <taxon>Eukaryota</taxon>
        <taxon>Metazoa</taxon>
        <taxon>Ecdysozoa</taxon>
        <taxon>Arthropoda</taxon>
        <taxon>Chelicerata</taxon>
        <taxon>Arachnida</taxon>
        <taxon>Araneae</taxon>
        <taxon>Araneomorphae</taxon>
        <taxon>Entelegynae</taxon>
        <taxon>Araneoidea</taxon>
        <taxon>Nephilidae</taxon>
        <taxon>Trichonephila</taxon>
        <taxon>Trichonephila inaurata</taxon>
    </lineage>
</organism>
<reference evidence="1" key="1">
    <citation type="submission" date="2020-08" db="EMBL/GenBank/DDBJ databases">
        <title>Multicomponent nature underlies the extraordinary mechanical properties of spider dragline silk.</title>
        <authorList>
            <person name="Kono N."/>
            <person name="Nakamura H."/>
            <person name="Mori M."/>
            <person name="Yoshida Y."/>
            <person name="Ohtoshi R."/>
            <person name="Malay A.D."/>
            <person name="Moran D.A.P."/>
            <person name="Tomita M."/>
            <person name="Numata K."/>
            <person name="Arakawa K."/>
        </authorList>
    </citation>
    <scope>NUCLEOTIDE SEQUENCE</scope>
</reference>
<name>A0A8X6XCL8_9ARAC</name>
<sequence length="81" mass="8903">FKEFKMTGGAGRLKITAELEGYKEDVLRKAGISKVENLNKISGSIDLNLVSLRDINAGLYSMEDSENQEEDTCDGDSCKGR</sequence>
<feature type="non-terminal residue" evidence="1">
    <location>
        <position position="1"/>
    </location>
</feature>
<dbReference type="EMBL" id="BMAV01007997">
    <property type="protein sequence ID" value="GFY51292.1"/>
    <property type="molecule type" value="Genomic_DNA"/>
</dbReference>
<evidence type="ECO:0000313" key="2">
    <source>
        <dbReference type="Proteomes" id="UP000886998"/>
    </source>
</evidence>